<evidence type="ECO:0000256" key="1">
    <source>
        <dbReference type="SAM" id="MobiDB-lite"/>
    </source>
</evidence>
<dbReference type="EMBL" id="OZ022407">
    <property type="protein sequence ID" value="CAK9438436.1"/>
    <property type="molecule type" value="Genomic_DNA"/>
</dbReference>
<dbReference type="InterPro" id="IPR055323">
    <property type="entry name" value="C57A10.07/YOR238W"/>
</dbReference>
<dbReference type="Proteomes" id="UP001497383">
    <property type="component" value="Chromosome 3"/>
</dbReference>
<evidence type="ECO:0000313" key="3">
    <source>
        <dbReference type="Proteomes" id="UP001497383"/>
    </source>
</evidence>
<protein>
    <recommendedName>
        <fullName evidence="4">DUF218 domain-containing protein</fullName>
    </recommendedName>
</protein>
<keyword evidence="3" id="KW-1185">Reference proteome</keyword>
<dbReference type="PANTHER" id="PTHR28110:SF1">
    <property type="entry name" value="TRANSMEMBRANE PROTEIN"/>
    <property type="match status" value="1"/>
</dbReference>
<evidence type="ECO:0000313" key="2">
    <source>
        <dbReference type="EMBL" id="CAK9438436.1"/>
    </source>
</evidence>
<dbReference type="RefSeq" id="XP_066829598.1">
    <property type="nucleotide sequence ID" value="XM_066972684.1"/>
</dbReference>
<feature type="region of interest" description="Disordered" evidence="1">
    <location>
        <begin position="1"/>
        <end position="20"/>
    </location>
</feature>
<organism evidence="2 3">
    <name type="scientific">Lodderomyces beijingensis</name>
    <dbReference type="NCBI Taxonomy" id="1775926"/>
    <lineage>
        <taxon>Eukaryota</taxon>
        <taxon>Fungi</taxon>
        <taxon>Dikarya</taxon>
        <taxon>Ascomycota</taxon>
        <taxon>Saccharomycotina</taxon>
        <taxon>Pichiomycetes</taxon>
        <taxon>Debaryomycetaceae</taxon>
        <taxon>Candida/Lodderomyces clade</taxon>
        <taxon>Lodderomyces</taxon>
    </lineage>
</organism>
<dbReference type="PANTHER" id="PTHR28110">
    <property type="entry name" value="TRANSMEMBRANE PROTEIN"/>
    <property type="match status" value="1"/>
</dbReference>
<gene>
    <name evidence="2" type="ORF">LODBEIA_P26600</name>
</gene>
<accession>A0ABP0ZMT4</accession>
<reference evidence="2 3" key="1">
    <citation type="submission" date="2024-03" db="EMBL/GenBank/DDBJ databases">
        <authorList>
            <person name="Brejova B."/>
        </authorList>
    </citation>
    <scope>NUCLEOTIDE SEQUENCE [LARGE SCALE GENOMIC DNA]</scope>
    <source>
        <strain evidence="2 3">CBS 14171</strain>
    </source>
</reference>
<sequence length="320" mass="36402">MAKSSRPPLQSPTPHPGHCLTHSHRKVFPTIYALTDSLSSIPSPLVSLGMKRAKPVNHLVIVPCHGIWKGGDPYQRESWHLAPFQIQGNDHLCFIEHLQLAFDETAKDPSACMVISGGETKQEAGPVAEATSYFQLLEKMVPGPQKHRRIILENRVTTEVHARDSFENVIYSICRFYELFQTYPTRITIVGFEFKRHRFLNLHLATALGLDKEKIVYLGNAPSPSGLTSEETLVYFKDIDANEKAHATDLFARDWYGTRESLRAKKLKRNPFARRHHYASSCPDLARFLEAIDDETDSDKSNEEIRELLKDVPWSLNNEI</sequence>
<dbReference type="GeneID" id="92207856"/>
<name>A0ABP0ZMT4_9ASCO</name>
<proteinExistence type="predicted"/>
<evidence type="ECO:0008006" key="4">
    <source>
        <dbReference type="Google" id="ProtNLM"/>
    </source>
</evidence>